<comment type="caution">
    <text evidence="7">The sequence shown here is derived from an EMBL/GenBank/DDBJ whole genome shotgun (WGS) entry which is preliminary data.</text>
</comment>
<dbReference type="Pfam" id="PF03788">
    <property type="entry name" value="LrgA"/>
    <property type="match status" value="1"/>
</dbReference>
<keyword evidence="5 6" id="KW-0472">Membrane</keyword>
<evidence type="ECO:0000256" key="2">
    <source>
        <dbReference type="ARBA" id="ARBA00022475"/>
    </source>
</evidence>
<evidence type="ECO:0008006" key="9">
    <source>
        <dbReference type="Google" id="ProtNLM"/>
    </source>
</evidence>
<evidence type="ECO:0000256" key="6">
    <source>
        <dbReference type="SAM" id="Phobius"/>
    </source>
</evidence>
<evidence type="ECO:0000313" key="7">
    <source>
        <dbReference type="EMBL" id="GGJ70738.1"/>
    </source>
</evidence>
<dbReference type="EMBL" id="BMPN01000006">
    <property type="protein sequence ID" value="GGJ70738.1"/>
    <property type="molecule type" value="Genomic_DNA"/>
</dbReference>
<keyword evidence="2" id="KW-1003">Cell membrane</keyword>
<evidence type="ECO:0000313" key="8">
    <source>
        <dbReference type="Proteomes" id="UP000634435"/>
    </source>
</evidence>
<keyword evidence="3 6" id="KW-0812">Transmembrane</keyword>
<dbReference type="PANTHER" id="PTHR33931">
    <property type="entry name" value="HOLIN-LIKE PROTEIN CIDA-RELATED"/>
    <property type="match status" value="1"/>
</dbReference>
<feature type="transmembrane region" description="Helical" evidence="6">
    <location>
        <begin position="30"/>
        <end position="47"/>
    </location>
</feature>
<dbReference type="Proteomes" id="UP000634435">
    <property type="component" value="Unassembled WGS sequence"/>
</dbReference>
<reference evidence="8" key="1">
    <citation type="journal article" date="2019" name="Int. J. Syst. Evol. Microbiol.">
        <title>The Global Catalogue of Microorganisms (GCM) 10K type strain sequencing project: providing services to taxonomists for standard genome sequencing and annotation.</title>
        <authorList>
            <consortium name="The Broad Institute Genomics Platform"/>
            <consortium name="The Broad Institute Genome Sequencing Center for Infectious Disease"/>
            <person name="Wu L."/>
            <person name="Ma J."/>
        </authorList>
    </citation>
    <scope>NUCLEOTIDE SEQUENCE [LARGE SCALE GENOMIC DNA]</scope>
    <source>
        <strain evidence="8">JCM 30071</strain>
    </source>
</reference>
<dbReference type="InterPro" id="IPR005538">
    <property type="entry name" value="LrgA/CidA"/>
</dbReference>
<keyword evidence="4 6" id="KW-1133">Transmembrane helix</keyword>
<protein>
    <recommendedName>
        <fullName evidence="9">CidA/LrgA family protein</fullName>
    </recommendedName>
</protein>
<sequence length="83" mass="9675">MILLFFFLLTGVIRLEWIEKISNFQLKHLTLLFIPPLVTLFLSTGFIQILQWNILFILLASSICCLLGTGFAVELYEKRRNVE</sequence>
<evidence type="ECO:0000256" key="3">
    <source>
        <dbReference type="ARBA" id="ARBA00022692"/>
    </source>
</evidence>
<evidence type="ECO:0000256" key="4">
    <source>
        <dbReference type="ARBA" id="ARBA00022989"/>
    </source>
</evidence>
<feature type="transmembrane region" description="Helical" evidence="6">
    <location>
        <begin position="54"/>
        <end position="73"/>
    </location>
</feature>
<dbReference type="PANTHER" id="PTHR33931:SF2">
    <property type="entry name" value="HOLIN-LIKE PROTEIN CIDA"/>
    <property type="match status" value="1"/>
</dbReference>
<proteinExistence type="predicted"/>
<evidence type="ECO:0000256" key="1">
    <source>
        <dbReference type="ARBA" id="ARBA00004651"/>
    </source>
</evidence>
<comment type="subcellular location">
    <subcellularLocation>
        <location evidence="1">Cell membrane</location>
        <topology evidence="1">Multi-pass membrane protein</topology>
    </subcellularLocation>
</comment>
<gene>
    <name evidence="7" type="ORF">GCM10007111_35410</name>
</gene>
<organism evidence="7 8">
    <name type="scientific">Virgibacillus kapii</name>
    <dbReference type="NCBI Taxonomy" id="1638645"/>
    <lineage>
        <taxon>Bacteria</taxon>
        <taxon>Bacillati</taxon>
        <taxon>Bacillota</taxon>
        <taxon>Bacilli</taxon>
        <taxon>Bacillales</taxon>
        <taxon>Bacillaceae</taxon>
        <taxon>Virgibacillus</taxon>
    </lineage>
</organism>
<accession>A0ABQ2DTT4</accession>
<name>A0ABQ2DTT4_9BACI</name>
<keyword evidence="8" id="KW-1185">Reference proteome</keyword>
<evidence type="ECO:0000256" key="5">
    <source>
        <dbReference type="ARBA" id="ARBA00023136"/>
    </source>
</evidence>